<dbReference type="PANTHER" id="PTHR43398:SF1">
    <property type="entry name" value="DOLICHOL-PHOSPHATE MANNOSYLTRANSFERASE SUBUNIT 1"/>
    <property type="match status" value="1"/>
</dbReference>
<feature type="transmembrane region" description="Helical" evidence="8">
    <location>
        <begin position="323"/>
        <end position="344"/>
    </location>
</feature>
<organism evidence="11 12">
    <name type="scientific">Maritalea mediterranea</name>
    <dbReference type="NCBI Taxonomy" id="2909667"/>
    <lineage>
        <taxon>Bacteria</taxon>
        <taxon>Pseudomonadati</taxon>
        <taxon>Pseudomonadota</taxon>
        <taxon>Alphaproteobacteria</taxon>
        <taxon>Hyphomicrobiales</taxon>
        <taxon>Devosiaceae</taxon>
        <taxon>Maritalea</taxon>
    </lineage>
</organism>
<evidence type="ECO:0000256" key="2">
    <source>
        <dbReference type="ARBA" id="ARBA00006739"/>
    </source>
</evidence>
<feature type="domain" description="GtrA/DPMS transmembrane" evidence="10">
    <location>
        <begin position="259"/>
        <end position="375"/>
    </location>
</feature>
<dbReference type="InterPro" id="IPR007267">
    <property type="entry name" value="GtrA_DPMS_TM"/>
</dbReference>
<keyword evidence="6 8" id="KW-1133">Transmembrane helix</keyword>
<proteinExistence type="inferred from homology"/>
<feature type="transmembrane region" description="Helical" evidence="8">
    <location>
        <begin position="350"/>
        <end position="369"/>
    </location>
</feature>
<evidence type="ECO:0000256" key="4">
    <source>
        <dbReference type="ARBA" id="ARBA00022679"/>
    </source>
</evidence>
<dbReference type="InterPro" id="IPR001173">
    <property type="entry name" value="Glyco_trans_2-like"/>
</dbReference>
<dbReference type="SUPFAM" id="SSF53448">
    <property type="entry name" value="Nucleotide-diphospho-sugar transferases"/>
    <property type="match status" value="1"/>
</dbReference>
<evidence type="ECO:0000256" key="1">
    <source>
        <dbReference type="ARBA" id="ARBA00004141"/>
    </source>
</evidence>
<dbReference type="Gene3D" id="3.90.550.10">
    <property type="entry name" value="Spore Coat Polysaccharide Biosynthesis Protein SpsA, Chain A"/>
    <property type="match status" value="1"/>
</dbReference>
<keyword evidence="4" id="KW-0808">Transferase</keyword>
<dbReference type="EMBL" id="JAKGTI010000001">
    <property type="protein sequence ID" value="MCF4097761.1"/>
    <property type="molecule type" value="Genomic_DNA"/>
</dbReference>
<reference evidence="11 12" key="1">
    <citation type="submission" date="2022-01" db="EMBL/GenBank/DDBJ databases">
        <title>Maritalea mediterranea sp. nov., isolated from marine plastic residues from the Malva-rosa beach (Valencia, Spain).</title>
        <authorList>
            <person name="Vidal-Verdu A."/>
            <person name="Molina-Menor E."/>
            <person name="Pascual J."/>
            <person name="Pereto J."/>
            <person name="Porcar M."/>
        </authorList>
    </citation>
    <scope>NUCLEOTIDE SEQUENCE [LARGE SCALE GENOMIC DNA]</scope>
    <source>
        <strain evidence="11 12">P4.10X</strain>
    </source>
</reference>
<comment type="similarity">
    <text evidence="2">Belongs to the glycosyltransferase 2 family.</text>
</comment>
<comment type="caution">
    <text evidence="11">The sequence shown here is derived from an EMBL/GenBank/DDBJ whole genome shotgun (WGS) entry which is preliminary data.</text>
</comment>
<feature type="transmembrane region" description="Helical" evidence="8">
    <location>
        <begin position="256"/>
        <end position="277"/>
    </location>
</feature>
<keyword evidence="3" id="KW-0328">Glycosyltransferase</keyword>
<evidence type="ECO:0000256" key="3">
    <source>
        <dbReference type="ARBA" id="ARBA00022676"/>
    </source>
</evidence>
<evidence type="ECO:0000313" key="12">
    <source>
        <dbReference type="Proteomes" id="UP001201217"/>
    </source>
</evidence>
<feature type="transmembrane region" description="Helical" evidence="8">
    <location>
        <begin position="283"/>
        <end position="302"/>
    </location>
</feature>
<gene>
    <name evidence="11" type="ORF">L1I42_04595</name>
</gene>
<feature type="domain" description="Glycosyltransferase 2-like" evidence="9">
    <location>
        <begin position="20"/>
        <end position="185"/>
    </location>
</feature>
<dbReference type="Proteomes" id="UP001201217">
    <property type="component" value="Unassembled WGS sequence"/>
</dbReference>
<keyword evidence="7 8" id="KW-0472">Membrane</keyword>
<evidence type="ECO:0000256" key="6">
    <source>
        <dbReference type="ARBA" id="ARBA00022989"/>
    </source>
</evidence>
<protein>
    <submittedName>
        <fullName evidence="11">Glycosyltransferase family 2 protein</fullName>
    </submittedName>
</protein>
<evidence type="ECO:0000256" key="5">
    <source>
        <dbReference type="ARBA" id="ARBA00022692"/>
    </source>
</evidence>
<dbReference type="InterPro" id="IPR039528">
    <property type="entry name" value="DPM1-like"/>
</dbReference>
<dbReference type="Pfam" id="PF04138">
    <property type="entry name" value="GtrA_DPMS_TM"/>
    <property type="match status" value="1"/>
</dbReference>
<comment type="subcellular location">
    <subcellularLocation>
        <location evidence="1">Membrane</location>
        <topology evidence="1">Multi-pass membrane protein</topology>
    </subcellularLocation>
</comment>
<evidence type="ECO:0000259" key="9">
    <source>
        <dbReference type="Pfam" id="PF00535"/>
    </source>
</evidence>
<keyword evidence="5 8" id="KW-0812">Transmembrane</keyword>
<dbReference type="CDD" id="cd06442">
    <property type="entry name" value="DPM1_like"/>
    <property type="match status" value="1"/>
</dbReference>
<evidence type="ECO:0000313" key="11">
    <source>
        <dbReference type="EMBL" id="MCF4097761.1"/>
    </source>
</evidence>
<evidence type="ECO:0000256" key="8">
    <source>
        <dbReference type="SAM" id="Phobius"/>
    </source>
</evidence>
<dbReference type="RefSeq" id="WP_236113309.1">
    <property type="nucleotide sequence ID" value="NZ_JAKGTI010000001.1"/>
</dbReference>
<keyword evidence="12" id="KW-1185">Reference proteome</keyword>
<evidence type="ECO:0000259" key="10">
    <source>
        <dbReference type="Pfam" id="PF04138"/>
    </source>
</evidence>
<evidence type="ECO:0000256" key="7">
    <source>
        <dbReference type="ARBA" id="ARBA00023136"/>
    </source>
</evidence>
<accession>A0ABS9E4G9</accession>
<name>A0ABS9E4G9_9HYPH</name>
<dbReference type="InterPro" id="IPR029044">
    <property type="entry name" value="Nucleotide-diphossugar_trans"/>
</dbReference>
<dbReference type="PANTHER" id="PTHR43398">
    <property type="entry name" value="DOLICHOL-PHOSPHATE MANNOSYLTRANSFERASE SUBUNIT 1"/>
    <property type="match status" value="1"/>
</dbReference>
<sequence>MSVQVESSQMAAGWSAPKLTIVVPTFNERGNIELLVEKLEAVFPTTPFEIIFVDDNSPDGTAELAKDIGKKKPWVKCIKRIGRRGLSSACVEGISASNAPFVAVMDADHQHDETVLPQMLAMVEADKDLVLASRFLDGRSAGDGLTKFRETASNVANWIANLVTGTKITDPMTGFFMLKREKFEQVAPKLSDEGFKILLDIIATARNMGKPLQIGEVGFTFRARHDGESKMSPLIAVQFFGLALSKMTGGYLPSSFFLFAAVGGIGVFVHLLALTLASGWLGFNFTNAQLFATIVAMTSNFHHNNMFTYADRQLRGLNYWKGLLSFYAVCAIPAIANVSVAAFIFEQNSLFYLAAIAGIIISIVFNYAMTRIFTWRA</sequence>
<dbReference type="Pfam" id="PF00535">
    <property type="entry name" value="Glycos_transf_2"/>
    <property type="match status" value="1"/>
</dbReference>